<feature type="transmembrane region" description="Helical" evidence="1">
    <location>
        <begin position="123"/>
        <end position="146"/>
    </location>
</feature>
<dbReference type="Proteomes" id="UP000245207">
    <property type="component" value="Unassembled WGS sequence"/>
</dbReference>
<evidence type="ECO:0000313" key="2">
    <source>
        <dbReference type="EMBL" id="PWA85950.1"/>
    </source>
</evidence>
<keyword evidence="1" id="KW-0812">Transmembrane</keyword>
<evidence type="ECO:0000313" key="3">
    <source>
        <dbReference type="Proteomes" id="UP000245207"/>
    </source>
</evidence>
<dbReference type="GO" id="GO:0003972">
    <property type="term" value="F:RNA ligase (ATP) activity"/>
    <property type="evidence" value="ECO:0007669"/>
    <property type="project" value="InterPro"/>
</dbReference>
<dbReference type="PANTHER" id="PTHR35460:SF1">
    <property type="entry name" value="TRNA LIGASE 1"/>
    <property type="match status" value="1"/>
</dbReference>
<keyword evidence="2" id="KW-0436">Ligase</keyword>
<proteinExistence type="predicted"/>
<organism evidence="2 3">
    <name type="scientific">Artemisia annua</name>
    <name type="common">Sweet wormwood</name>
    <dbReference type="NCBI Taxonomy" id="35608"/>
    <lineage>
        <taxon>Eukaryota</taxon>
        <taxon>Viridiplantae</taxon>
        <taxon>Streptophyta</taxon>
        <taxon>Embryophyta</taxon>
        <taxon>Tracheophyta</taxon>
        <taxon>Spermatophyta</taxon>
        <taxon>Magnoliopsida</taxon>
        <taxon>eudicotyledons</taxon>
        <taxon>Gunneridae</taxon>
        <taxon>Pentapetalae</taxon>
        <taxon>asterids</taxon>
        <taxon>campanulids</taxon>
        <taxon>Asterales</taxon>
        <taxon>Asteraceae</taxon>
        <taxon>Asteroideae</taxon>
        <taxon>Anthemideae</taxon>
        <taxon>Artemisiinae</taxon>
        <taxon>Artemisia</taxon>
    </lineage>
</organism>
<reference evidence="2 3" key="1">
    <citation type="journal article" date="2018" name="Mol. Plant">
        <title>The genome of Artemisia annua provides insight into the evolution of Asteraceae family and artemisinin biosynthesis.</title>
        <authorList>
            <person name="Shen Q."/>
            <person name="Zhang L."/>
            <person name="Liao Z."/>
            <person name="Wang S."/>
            <person name="Yan T."/>
            <person name="Shi P."/>
            <person name="Liu M."/>
            <person name="Fu X."/>
            <person name="Pan Q."/>
            <person name="Wang Y."/>
            <person name="Lv Z."/>
            <person name="Lu X."/>
            <person name="Zhang F."/>
            <person name="Jiang W."/>
            <person name="Ma Y."/>
            <person name="Chen M."/>
            <person name="Hao X."/>
            <person name="Li L."/>
            <person name="Tang Y."/>
            <person name="Lv G."/>
            <person name="Zhou Y."/>
            <person name="Sun X."/>
            <person name="Brodelius P.E."/>
            <person name="Rose J.K.C."/>
            <person name="Tang K."/>
        </authorList>
    </citation>
    <scope>NUCLEOTIDE SEQUENCE [LARGE SCALE GENOMIC DNA]</scope>
    <source>
        <strain evidence="3">cv. Huhao1</strain>
        <tissue evidence="2">Leaf</tissue>
    </source>
</reference>
<dbReference type="STRING" id="35608.A0A2U1PJL5"/>
<dbReference type="AlphaFoldDB" id="A0A2U1PJL5"/>
<dbReference type="GO" id="GO:0006388">
    <property type="term" value="P:tRNA splicing, via endonucleolytic cleavage and ligation"/>
    <property type="evidence" value="ECO:0007669"/>
    <property type="project" value="InterPro"/>
</dbReference>
<comment type="caution">
    <text evidence="2">The sequence shown here is derived from an EMBL/GenBank/DDBJ whole genome shotgun (WGS) entry which is preliminary data.</text>
</comment>
<name>A0A2U1PJL5_ARTAN</name>
<keyword evidence="1" id="KW-0472">Membrane</keyword>
<dbReference type="PANTHER" id="PTHR35460">
    <property type="entry name" value="TRNA LIGASE 1"/>
    <property type="match status" value="1"/>
</dbReference>
<accession>A0A2U1PJL5</accession>
<dbReference type="EMBL" id="PKPP01001068">
    <property type="protein sequence ID" value="PWA85950.1"/>
    <property type="molecule type" value="Genomic_DNA"/>
</dbReference>
<keyword evidence="1" id="KW-1133">Transmembrane helix</keyword>
<dbReference type="OrthoDB" id="1912039at2759"/>
<dbReference type="InterPro" id="IPR038837">
    <property type="entry name" value="tRNA_ligase_1"/>
</dbReference>
<evidence type="ECO:0000256" key="1">
    <source>
        <dbReference type="SAM" id="Phobius"/>
    </source>
</evidence>
<feature type="transmembrane region" description="Helical" evidence="1">
    <location>
        <begin position="90"/>
        <end position="111"/>
    </location>
</feature>
<gene>
    <name evidence="2" type="ORF">CTI12_AA143460</name>
</gene>
<protein>
    <submittedName>
        <fullName evidence="2">RNAligase</fullName>
    </submittedName>
</protein>
<keyword evidence="3" id="KW-1185">Reference proteome</keyword>
<sequence>MSHSGLHGKSNLLRSLLPDSVKRVLEKGINLYSLHTKRHGRNESFWVAWEKRLIQVFFRNTEYLTSIQAPFELAVNQVLEHLKRNIKGDYVKPITGGLLLQIFAAIDVHVAGIRNLLFSSVEIFFTMLCFSMCGLEIVNDIMVLLLNINSY</sequence>